<gene>
    <name evidence="1" type="ORF">F4820DRAFT_411482</name>
</gene>
<organism evidence="1 2">
    <name type="scientific">Hypoxylon rubiginosum</name>
    <dbReference type="NCBI Taxonomy" id="110542"/>
    <lineage>
        <taxon>Eukaryota</taxon>
        <taxon>Fungi</taxon>
        <taxon>Dikarya</taxon>
        <taxon>Ascomycota</taxon>
        <taxon>Pezizomycotina</taxon>
        <taxon>Sordariomycetes</taxon>
        <taxon>Xylariomycetidae</taxon>
        <taxon>Xylariales</taxon>
        <taxon>Hypoxylaceae</taxon>
        <taxon>Hypoxylon</taxon>
    </lineage>
</organism>
<evidence type="ECO:0000313" key="2">
    <source>
        <dbReference type="Proteomes" id="UP001497700"/>
    </source>
</evidence>
<sequence>MRLLNVYTRQLEEFTGDIQDRPRYAILSHTWGKKEISFQDLSRFGHQKRPEYAKIEGCCEQAIHDGYGYVWVDTCCIDKSSSAELSKLSTPCSTGIGMPISVTST</sequence>
<accession>A0ACB9Z9U7</accession>
<reference evidence="1 2" key="1">
    <citation type="journal article" date="2022" name="New Phytol.">
        <title>Ecological generalism drives hyperdiversity of secondary metabolite gene clusters in xylarialean endophytes.</title>
        <authorList>
            <person name="Franco M.E.E."/>
            <person name="Wisecaver J.H."/>
            <person name="Arnold A.E."/>
            <person name="Ju Y.M."/>
            <person name="Slot J.C."/>
            <person name="Ahrendt S."/>
            <person name="Moore L.P."/>
            <person name="Eastman K.E."/>
            <person name="Scott K."/>
            <person name="Konkel Z."/>
            <person name="Mondo S.J."/>
            <person name="Kuo A."/>
            <person name="Hayes R.D."/>
            <person name="Haridas S."/>
            <person name="Andreopoulos B."/>
            <person name="Riley R."/>
            <person name="LaButti K."/>
            <person name="Pangilinan J."/>
            <person name="Lipzen A."/>
            <person name="Amirebrahimi M."/>
            <person name="Yan J."/>
            <person name="Adam C."/>
            <person name="Keymanesh K."/>
            <person name="Ng V."/>
            <person name="Louie K."/>
            <person name="Northen T."/>
            <person name="Drula E."/>
            <person name="Henrissat B."/>
            <person name="Hsieh H.M."/>
            <person name="Youens-Clark K."/>
            <person name="Lutzoni F."/>
            <person name="Miadlikowska J."/>
            <person name="Eastwood D.C."/>
            <person name="Hamelin R.C."/>
            <person name="Grigoriev I.V."/>
            <person name="U'Ren J.M."/>
        </authorList>
    </citation>
    <scope>NUCLEOTIDE SEQUENCE [LARGE SCALE GENOMIC DNA]</scope>
    <source>
        <strain evidence="1 2">CBS 119005</strain>
    </source>
</reference>
<dbReference type="Proteomes" id="UP001497700">
    <property type="component" value="Unassembled WGS sequence"/>
</dbReference>
<protein>
    <submittedName>
        <fullName evidence="1">Uncharacterized protein</fullName>
    </submittedName>
</protein>
<name>A0ACB9Z9U7_9PEZI</name>
<dbReference type="EMBL" id="MU393441">
    <property type="protein sequence ID" value="KAI4868097.1"/>
    <property type="molecule type" value="Genomic_DNA"/>
</dbReference>
<keyword evidence="2" id="KW-1185">Reference proteome</keyword>
<evidence type="ECO:0000313" key="1">
    <source>
        <dbReference type="EMBL" id="KAI4868097.1"/>
    </source>
</evidence>
<comment type="caution">
    <text evidence="1">The sequence shown here is derived from an EMBL/GenBank/DDBJ whole genome shotgun (WGS) entry which is preliminary data.</text>
</comment>
<proteinExistence type="predicted"/>